<dbReference type="PANTHER" id="PTHR31756:SF3">
    <property type="entry name" value="PYRUVATE, PHOSPHATE DIKINASE REGULATORY PROTEIN 1, CHLOROPLASTIC"/>
    <property type="match status" value="1"/>
</dbReference>
<keyword evidence="6" id="KW-0670">Pyruvate</keyword>
<dbReference type="InterPro" id="IPR026530">
    <property type="entry name" value="PSRP"/>
</dbReference>
<dbReference type="GO" id="GO:0004674">
    <property type="term" value="F:protein serine/threonine kinase activity"/>
    <property type="evidence" value="ECO:0007669"/>
    <property type="project" value="UniProtKB-UniRule"/>
</dbReference>
<comment type="similarity">
    <text evidence="5">Belongs to the pyruvate, phosphate/water dikinase regulatory protein family. PSRP subfamily.</text>
</comment>
<dbReference type="EMBL" id="CP015079">
    <property type="protein sequence ID" value="ANH38067.1"/>
    <property type="molecule type" value="Genomic_DNA"/>
</dbReference>
<dbReference type="GO" id="GO:0043531">
    <property type="term" value="F:ADP binding"/>
    <property type="evidence" value="ECO:0007669"/>
    <property type="project" value="UniProtKB-UniRule"/>
</dbReference>
<dbReference type="NCBIfam" id="NF003742">
    <property type="entry name" value="PRK05339.1"/>
    <property type="match status" value="1"/>
</dbReference>
<keyword evidence="1 5" id="KW-0723">Serine/threonine-protein kinase</keyword>
<sequence length="289" mass="32335">MSALVDPVVPVFFLSDSTGISAETMGNALLIQFPDTKFERTTIPFIATVEHAREVVAMLDGLMDGPVTPLVFTTAAEDVVREELNCTRAPLIDFFGMHMQRVESVLGMTGRREAARLHGVGDVQRYNSRMAAVEFAIEHDDGQSLRALDRSDVILLAPSRCGKTPTSMYLALQHGLFVANYPLVDEDLERSELPAAIAPYVERCWGLTTTADRLSRVRNERRPGSRYASMDQCRWELRRAKSLFEGNRLPTVDSSAKSVEEICALILQTRKIRAKTAERVRRHQEENPA</sequence>
<dbReference type="Proteomes" id="UP000077868">
    <property type="component" value="Chromosome"/>
</dbReference>
<dbReference type="GO" id="GO:0016776">
    <property type="term" value="F:phosphotransferase activity, phosphate group as acceptor"/>
    <property type="evidence" value="ECO:0007669"/>
    <property type="project" value="UniProtKB-UniRule"/>
</dbReference>
<dbReference type="AlphaFoldDB" id="A0A1A9GIC9"/>
<accession>A0A1A9GIC9</accession>
<protein>
    <recommendedName>
        <fullName evidence="5">Putative phosphoenolpyruvate synthase regulatory protein</fullName>
        <shortName evidence="5">PEP synthase regulatory protein</shortName>
        <shortName evidence="5">PSRP</shortName>
        <ecNumber evidence="5">2.7.11.33</ecNumber>
        <ecNumber evidence="5">2.7.4.28</ecNumber>
    </recommendedName>
    <alternativeName>
        <fullName evidence="5">Pyruvate, water dikinase regulatory protein</fullName>
    </alternativeName>
</protein>
<comment type="catalytic activity">
    <reaction evidence="5">
        <text>[pyruvate, water dikinase]-phosphate + phosphate + H(+) = [pyruvate, water dikinase] + diphosphate</text>
        <dbReference type="Rhea" id="RHEA:48580"/>
        <dbReference type="Rhea" id="RHEA-COMP:11425"/>
        <dbReference type="Rhea" id="RHEA-COMP:11426"/>
        <dbReference type="ChEBI" id="CHEBI:15378"/>
        <dbReference type="ChEBI" id="CHEBI:33019"/>
        <dbReference type="ChEBI" id="CHEBI:43176"/>
        <dbReference type="ChEBI" id="CHEBI:43474"/>
        <dbReference type="ChEBI" id="CHEBI:68546"/>
        <dbReference type="EC" id="2.7.4.28"/>
    </reaction>
</comment>
<dbReference type="Pfam" id="PF03618">
    <property type="entry name" value="Kinase-PPPase"/>
    <property type="match status" value="1"/>
</dbReference>
<keyword evidence="7" id="KW-1185">Reference proteome</keyword>
<dbReference type="PATRIC" id="fig|1300347.3.peg.1634"/>
<feature type="binding site" evidence="5">
    <location>
        <begin position="157"/>
        <end position="164"/>
    </location>
    <ligand>
        <name>ADP</name>
        <dbReference type="ChEBI" id="CHEBI:456216"/>
    </ligand>
</feature>
<reference evidence="6 7" key="1">
    <citation type="submission" date="2016-03" db="EMBL/GenBank/DDBJ databases">
        <title>Complete genome sequence of a soil Actinobacterium, Nocardioides dokdonensis FR1436.</title>
        <authorList>
            <person name="Kwon S.-K."/>
            <person name="Kim K."/>
            <person name="Kim J.F."/>
        </authorList>
    </citation>
    <scope>NUCLEOTIDE SEQUENCE [LARGE SCALE GENOMIC DNA]</scope>
    <source>
        <strain evidence="6 7">FR1436</strain>
    </source>
</reference>
<dbReference type="InterPro" id="IPR005177">
    <property type="entry name" value="Kinase-pyrophosphorylase"/>
</dbReference>
<dbReference type="EC" id="2.7.4.28" evidence="5"/>
<evidence type="ECO:0000256" key="3">
    <source>
        <dbReference type="ARBA" id="ARBA00022741"/>
    </source>
</evidence>
<evidence type="ECO:0000256" key="1">
    <source>
        <dbReference type="ARBA" id="ARBA00022527"/>
    </source>
</evidence>
<dbReference type="OrthoDB" id="3171473at2"/>
<dbReference type="KEGG" id="ndk:I601_1635"/>
<name>A0A1A9GIC9_9ACTN</name>
<dbReference type="PANTHER" id="PTHR31756">
    <property type="entry name" value="PYRUVATE, PHOSPHATE DIKINASE REGULATORY PROTEIN 1, CHLOROPLASTIC"/>
    <property type="match status" value="1"/>
</dbReference>
<dbReference type="EC" id="2.7.11.33" evidence="5"/>
<evidence type="ECO:0000313" key="7">
    <source>
        <dbReference type="Proteomes" id="UP000077868"/>
    </source>
</evidence>
<evidence type="ECO:0000313" key="6">
    <source>
        <dbReference type="EMBL" id="ANH38067.1"/>
    </source>
</evidence>
<evidence type="ECO:0000256" key="2">
    <source>
        <dbReference type="ARBA" id="ARBA00022679"/>
    </source>
</evidence>
<dbReference type="HAMAP" id="MF_01062">
    <property type="entry name" value="PSRP"/>
    <property type="match status" value="1"/>
</dbReference>
<evidence type="ECO:0000256" key="4">
    <source>
        <dbReference type="ARBA" id="ARBA00022777"/>
    </source>
</evidence>
<evidence type="ECO:0000256" key="5">
    <source>
        <dbReference type="HAMAP-Rule" id="MF_01062"/>
    </source>
</evidence>
<comment type="function">
    <text evidence="5">Bifunctional serine/threonine kinase and phosphorylase involved in the regulation of the phosphoenolpyruvate synthase (PEPS) by catalyzing its phosphorylation/dephosphorylation.</text>
</comment>
<keyword evidence="2 5" id="KW-0808">Transferase</keyword>
<comment type="catalytic activity">
    <reaction evidence="5">
        <text>[pyruvate, water dikinase] + ADP = [pyruvate, water dikinase]-phosphate + AMP + H(+)</text>
        <dbReference type="Rhea" id="RHEA:46020"/>
        <dbReference type="Rhea" id="RHEA-COMP:11425"/>
        <dbReference type="Rhea" id="RHEA-COMP:11426"/>
        <dbReference type="ChEBI" id="CHEBI:15378"/>
        <dbReference type="ChEBI" id="CHEBI:43176"/>
        <dbReference type="ChEBI" id="CHEBI:68546"/>
        <dbReference type="ChEBI" id="CHEBI:456215"/>
        <dbReference type="ChEBI" id="CHEBI:456216"/>
        <dbReference type="EC" id="2.7.11.33"/>
    </reaction>
</comment>
<keyword evidence="3 5" id="KW-0547">Nucleotide-binding</keyword>
<dbReference type="GO" id="GO:0005524">
    <property type="term" value="F:ATP binding"/>
    <property type="evidence" value="ECO:0007669"/>
    <property type="project" value="InterPro"/>
</dbReference>
<proteinExistence type="inferred from homology"/>
<organism evidence="6 7">
    <name type="scientific">Nocardioides dokdonensis FR1436</name>
    <dbReference type="NCBI Taxonomy" id="1300347"/>
    <lineage>
        <taxon>Bacteria</taxon>
        <taxon>Bacillati</taxon>
        <taxon>Actinomycetota</taxon>
        <taxon>Actinomycetes</taxon>
        <taxon>Propionibacteriales</taxon>
        <taxon>Nocardioidaceae</taxon>
        <taxon>Nocardioides</taxon>
    </lineage>
</organism>
<gene>
    <name evidence="6" type="primary">ppsR</name>
    <name evidence="6" type="ORF">I601_1635</name>
</gene>
<keyword evidence="4 5" id="KW-0418">Kinase</keyword>
<dbReference type="RefSeq" id="WP_068108063.1">
    <property type="nucleotide sequence ID" value="NZ_CP015079.1"/>
</dbReference>
<dbReference type="STRING" id="1300347.I601_1635"/>